<gene>
    <name evidence="3" type="primary">LOC111136852</name>
</gene>
<dbReference type="GO" id="GO:0005509">
    <property type="term" value="F:calcium ion binding"/>
    <property type="evidence" value="ECO:0007669"/>
    <property type="project" value="InterPro"/>
</dbReference>
<organism evidence="2 3">
    <name type="scientific">Crassostrea virginica</name>
    <name type="common">Eastern oyster</name>
    <dbReference type="NCBI Taxonomy" id="6565"/>
    <lineage>
        <taxon>Eukaryota</taxon>
        <taxon>Metazoa</taxon>
        <taxon>Spiralia</taxon>
        <taxon>Lophotrochozoa</taxon>
        <taxon>Mollusca</taxon>
        <taxon>Bivalvia</taxon>
        <taxon>Autobranchia</taxon>
        <taxon>Pteriomorphia</taxon>
        <taxon>Ostreida</taxon>
        <taxon>Ostreoidea</taxon>
        <taxon>Ostreidae</taxon>
        <taxon>Crassostrea</taxon>
    </lineage>
</organism>
<protein>
    <submittedName>
        <fullName evidence="3">Uncharacterized protein LOC111136852</fullName>
    </submittedName>
</protein>
<dbReference type="AlphaFoldDB" id="A0A8B8EVL4"/>
<dbReference type="OrthoDB" id="10001248at2759"/>
<dbReference type="GO" id="GO:0005764">
    <property type="term" value="C:lysosome"/>
    <property type="evidence" value="ECO:0007669"/>
    <property type="project" value="TreeGrafter"/>
</dbReference>
<reference evidence="3" key="1">
    <citation type="submission" date="2025-08" db="UniProtKB">
        <authorList>
            <consortium name="RefSeq"/>
        </authorList>
    </citation>
    <scope>IDENTIFICATION</scope>
    <source>
        <tissue evidence="3">Whole sample</tissue>
    </source>
</reference>
<dbReference type="GO" id="GO:0005576">
    <property type="term" value="C:extracellular region"/>
    <property type="evidence" value="ECO:0007669"/>
    <property type="project" value="InterPro"/>
</dbReference>
<dbReference type="GeneID" id="111136852"/>
<dbReference type="GO" id="GO:0007160">
    <property type="term" value="P:cell-matrix adhesion"/>
    <property type="evidence" value="ECO:0007669"/>
    <property type="project" value="InterPro"/>
</dbReference>
<dbReference type="InterPro" id="IPR001299">
    <property type="entry name" value="Ependymin"/>
</dbReference>
<accession>A0A8B8EVL4</accession>
<dbReference type="PANTHER" id="PTHR10697">
    <property type="entry name" value="MAMMALIAN EPENDYMIN-RELATED PROTEIN 1"/>
    <property type="match status" value="1"/>
</dbReference>
<proteinExistence type="predicted"/>
<dbReference type="RefSeq" id="XP_022343693.1">
    <property type="nucleotide sequence ID" value="XM_022487985.1"/>
</dbReference>
<feature type="chain" id="PRO_5034013947" evidence="1">
    <location>
        <begin position="21"/>
        <end position="227"/>
    </location>
</feature>
<dbReference type="PANTHER" id="PTHR10697:SF13">
    <property type="entry name" value="RICIN B LECTIN DOMAIN-CONTAINING PROTEIN"/>
    <property type="match status" value="1"/>
</dbReference>
<sequence>MKVLISLAILLSVTPGLVEAAEECCPPSQLEITNAFRGLMLLKKGAYPYSGYSKIYHDEKKGKFAQDVKMEFENVGPMTLFVLEDYAGGQRYTVVNGNCSVESLKGDFNREYCVSQSNFKGSINMGLAPAGFTMSLFGVNYTKAKYEIYGEAMVQQISDKRCLMQTDMHIIRENSELFAMESGILFNATTSICNPTIFDIPKACKMTSASRTTSPFGTYLHSLNIKL</sequence>
<evidence type="ECO:0000313" key="3">
    <source>
        <dbReference type="RefSeq" id="XP_022343693.1"/>
    </source>
</evidence>
<feature type="signal peptide" evidence="1">
    <location>
        <begin position="1"/>
        <end position="20"/>
    </location>
</feature>
<dbReference type="KEGG" id="cvn:111136852"/>
<dbReference type="Proteomes" id="UP000694844">
    <property type="component" value="Chromosome 5"/>
</dbReference>
<evidence type="ECO:0000313" key="2">
    <source>
        <dbReference type="Proteomes" id="UP000694844"/>
    </source>
</evidence>
<dbReference type="Pfam" id="PF00811">
    <property type="entry name" value="Ependymin"/>
    <property type="match status" value="1"/>
</dbReference>
<name>A0A8B8EVL4_CRAVI</name>
<keyword evidence="1" id="KW-0732">Signal</keyword>
<keyword evidence="2" id="KW-1185">Reference proteome</keyword>
<evidence type="ECO:0000256" key="1">
    <source>
        <dbReference type="SAM" id="SignalP"/>
    </source>
</evidence>